<proteinExistence type="predicted"/>
<comment type="caution">
    <text evidence="2">The sequence shown here is derived from an EMBL/GenBank/DDBJ whole genome shotgun (WGS) entry which is preliminary data.</text>
</comment>
<dbReference type="InterPro" id="IPR008523">
    <property type="entry name" value="DUF805"/>
</dbReference>
<organism evidence="2 3">
    <name type="scientific">Promicromonospora citrea</name>
    <dbReference type="NCBI Taxonomy" id="43677"/>
    <lineage>
        <taxon>Bacteria</taxon>
        <taxon>Bacillati</taxon>
        <taxon>Actinomycetota</taxon>
        <taxon>Actinomycetes</taxon>
        <taxon>Micrococcales</taxon>
        <taxon>Promicromonosporaceae</taxon>
        <taxon>Promicromonospora</taxon>
    </lineage>
</organism>
<dbReference type="Proteomes" id="UP000655589">
    <property type="component" value="Unassembled WGS sequence"/>
</dbReference>
<accession>A0A8H9GGB3</accession>
<keyword evidence="1" id="KW-0472">Membrane</keyword>
<sequence length="140" mass="14788">MSLIEAVTTCLRKYGTFSGRARASEYWYFVLGLAIVNAVIFVALLVPALATMDPVTQEPGVLGSIGSALVAIIMFGTLVPVIAAAVRRLHDTGKSGWLYLLILVPFVGSIIVLVLLALPGEPGPNRYGPDPRAVQQPVAG</sequence>
<evidence type="ECO:0000313" key="3">
    <source>
        <dbReference type="Proteomes" id="UP000655589"/>
    </source>
</evidence>
<name>A0A8H9GGB3_9MICO</name>
<feature type="transmembrane region" description="Helical" evidence="1">
    <location>
        <begin position="61"/>
        <end position="86"/>
    </location>
</feature>
<dbReference type="Pfam" id="PF05656">
    <property type="entry name" value="DUF805"/>
    <property type="match status" value="1"/>
</dbReference>
<reference evidence="2" key="1">
    <citation type="journal article" date="2014" name="Int. J. Syst. Evol. Microbiol.">
        <title>Complete genome sequence of Corynebacterium casei LMG S-19264T (=DSM 44701T), isolated from a smear-ripened cheese.</title>
        <authorList>
            <consortium name="US DOE Joint Genome Institute (JGI-PGF)"/>
            <person name="Walter F."/>
            <person name="Albersmeier A."/>
            <person name="Kalinowski J."/>
            <person name="Ruckert C."/>
        </authorList>
    </citation>
    <scope>NUCLEOTIDE SEQUENCE</scope>
    <source>
        <strain evidence="2">JCM 3051</strain>
    </source>
</reference>
<keyword evidence="1" id="KW-0812">Transmembrane</keyword>
<evidence type="ECO:0000256" key="1">
    <source>
        <dbReference type="SAM" id="Phobius"/>
    </source>
</evidence>
<protein>
    <submittedName>
        <fullName evidence="2">Membrane protein</fullName>
    </submittedName>
</protein>
<keyword evidence="1" id="KW-1133">Transmembrane helix</keyword>
<dbReference type="RefSeq" id="WP_171104928.1">
    <property type="nucleotide sequence ID" value="NZ_BMPT01000006.1"/>
</dbReference>
<dbReference type="EMBL" id="BMPT01000006">
    <property type="protein sequence ID" value="GGM23789.1"/>
    <property type="molecule type" value="Genomic_DNA"/>
</dbReference>
<evidence type="ECO:0000313" key="2">
    <source>
        <dbReference type="EMBL" id="GGM23789.1"/>
    </source>
</evidence>
<gene>
    <name evidence="2" type="ORF">GCM10010102_19360</name>
</gene>
<feature type="transmembrane region" description="Helical" evidence="1">
    <location>
        <begin position="26"/>
        <end position="49"/>
    </location>
</feature>
<dbReference type="AlphaFoldDB" id="A0A8H9GGB3"/>
<dbReference type="PANTHER" id="PTHR34980:SF2">
    <property type="entry name" value="INNER MEMBRANE PROTEIN YHAH-RELATED"/>
    <property type="match status" value="1"/>
</dbReference>
<dbReference type="PANTHER" id="PTHR34980">
    <property type="entry name" value="INNER MEMBRANE PROTEIN-RELATED-RELATED"/>
    <property type="match status" value="1"/>
</dbReference>
<keyword evidence="3" id="KW-1185">Reference proteome</keyword>
<dbReference type="GO" id="GO:0005886">
    <property type="term" value="C:plasma membrane"/>
    <property type="evidence" value="ECO:0007669"/>
    <property type="project" value="TreeGrafter"/>
</dbReference>
<reference evidence="2" key="2">
    <citation type="submission" date="2020-09" db="EMBL/GenBank/DDBJ databases">
        <authorList>
            <person name="Sun Q."/>
            <person name="Ohkuma M."/>
        </authorList>
    </citation>
    <scope>NUCLEOTIDE SEQUENCE</scope>
    <source>
        <strain evidence="2">JCM 3051</strain>
    </source>
</reference>
<feature type="transmembrane region" description="Helical" evidence="1">
    <location>
        <begin position="98"/>
        <end position="118"/>
    </location>
</feature>